<name>A0ABV5P2J5_9ACTN</name>
<feature type="transmembrane region" description="Helical" evidence="1">
    <location>
        <begin position="93"/>
        <end position="113"/>
    </location>
</feature>
<feature type="transmembrane region" description="Helical" evidence="1">
    <location>
        <begin position="133"/>
        <end position="161"/>
    </location>
</feature>
<comment type="caution">
    <text evidence="2">The sequence shown here is derived from an EMBL/GenBank/DDBJ whole genome shotgun (WGS) entry which is preliminary data.</text>
</comment>
<dbReference type="EMBL" id="JBHMCF010000046">
    <property type="protein sequence ID" value="MFB9476169.1"/>
    <property type="molecule type" value="Genomic_DNA"/>
</dbReference>
<sequence>MSTIHPPLPHAMWASLRSTFWDDARGHQRLAYVVGAALILTGLAHGVVWAVVGGSAEGSLSWRKPVTFGVSFGLTTLTLGWIGGLLRAPTWSGWLVSVLLCGSTALEVLWVSVQRARGVPSHFNDMTALDEALFTGGGVTIAVTVTALLLITVAAFTSCTADAAMAWAIRGGMLALLAAQVVGMWMIVHGIGLLDAGVSPLTHSMTTYGQAGAMKYAHAVPMHAIQVLPGLAWLMGFGRWSGRARLLAISAAIAGYASLFAVALGRTALGLEPFDLVSASKLLYLVPALLLGAASVATAAALRR</sequence>
<proteinExistence type="predicted"/>
<feature type="transmembrane region" description="Helical" evidence="1">
    <location>
        <begin position="66"/>
        <end position="86"/>
    </location>
</feature>
<evidence type="ECO:0000313" key="3">
    <source>
        <dbReference type="Proteomes" id="UP001589568"/>
    </source>
</evidence>
<organism evidence="2 3">
    <name type="scientific">Nonomuraea salmonea</name>
    <dbReference type="NCBI Taxonomy" id="46181"/>
    <lineage>
        <taxon>Bacteria</taxon>
        <taxon>Bacillati</taxon>
        <taxon>Actinomycetota</taxon>
        <taxon>Actinomycetes</taxon>
        <taxon>Streptosporangiales</taxon>
        <taxon>Streptosporangiaceae</taxon>
        <taxon>Nonomuraea</taxon>
    </lineage>
</organism>
<keyword evidence="1" id="KW-0472">Membrane</keyword>
<feature type="transmembrane region" description="Helical" evidence="1">
    <location>
        <begin position="246"/>
        <end position="264"/>
    </location>
</feature>
<evidence type="ECO:0000256" key="1">
    <source>
        <dbReference type="SAM" id="Phobius"/>
    </source>
</evidence>
<keyword evidence="3" id="KW-1185">Reference proteome</keyword>
<evidence type="ECO:0000313" key="2">
    <source>
        <dbReference type="EMBL" id="MFB9476169.1"/>
    </source>
</evidence>
<feature type="transmembrane region" description="Helical" evidence="1">
    <location>
        <begin position="30"/>
        <end position="54"/>
    </location>
</feature>
<dbReference type="RefSeq" id="WP_379484970.1">
    <property type="nucleotide sequence ID" value="NZ_JBHMCF010000046.1"/>
</dbReference>
<accession>A0ABV5P2J5</accession>
<feature type="transmembrane region" description="Helical" evidence="1">
    <location>
        <begin position="284"/>
        <end position="302"/>
    </location>
</feature>
<reference evidence="2 3" key="1">
    <citation type="submission" date="2024-09" db="EMBL/GenBank/DDBJ databases">
        <authorList>
            <person name="Sun Q."/>
            <person name="Mori K."/>
        </authorList>
    </citation>
    <scope>NUCLEOTIDE SEQUENCE [LARGE SCALE GENOMIC DNA]</scope>
    <source>
        <strain evidence="2 3">JCM 3324</strain>
    </source>
</reference>
<gene>
    <name evidence="2" type="ORF">ACFFR3_42305</name>
</gene>
<keyword evidence="1" id="KW-1133">Transmembrane helix</keyword>
<dbReference type="Proteomes" id="UP001589568">
    <property type="component" value="Unassembled WGS sequence"/>
</dbReference>
<protein>
    <submittedName>
        <fullName evidence="2">Uncharacterized protein</fullName>
    </submittedName>
</protein>
<feature type="transmembrane region" description="Helical" evidence="1">
    <location>
        <begin position="214"/>
        <end position="234"/>
    </location>
</feature>
<keyword evidence="1" id="KW-0812">Transmembrane</keyword>
<feature type="transmembrane region" description="Helical" evidence="1">
    <location>
        <begin position="173"/>
        <end position="194"/>
    </location>
</feature>